<reference evidence="1" key="1">
    <citation type="submission" date="2020-02" db="EMBL/GenBank/DDBJ databases">
        <authorList>
            <person name="Meier V. D."/>
        </authorList>
    </citation>
    <scope>NUCLEOTIDE SEQUENCE</scope>
    <source>
        <strain evidence="1">AVDCRST_MAG92</strain>
    </source>
</reference>
<sequence>MLTLHTIGWVWHQGLVQSTVGLVWMSESGRIINHAVET</sequence>
<accession>A0A6J4K8Y7</accession>
<dbReference type="EMBL" id="CADCTM010000863">
    <property type="protein sequence ID" value="CAA9298172.1"/>
    <property type="molecule type" value="Genomic_DNA"/>
</dbReference>
<gene>
    <name evidence="1" type="ORF">AVDCRST_MAG92-4879</name>
</gene>
<organism evidence="1">
    <name type="scientific">uncultured Coleofasciculus sp</name>
    <dbReference type="NCBI Taxonomy" id="1267456"/>
    <lineage>
        <taxon>Bacteria</taxon>
        <taxon>Bacillati</taxon>
        <taxon>Cyanobacteriota</taxon>
        <taxon>Cyanophyceae</taxon>
        <taxon>Coleofasciculales</taxon>
        <taxon>Coleofasciculaceae</taxon>
        <taxon>Coleofasciculus</taxon>
        <taxon>environmental samples</taxon>
    </lineage>
</organism>
<name>A0A6J4K8Y7_9CYAN</name>
<proteinExistence type="predicted"/>
<dbReference type="AlphaFoldDB" id="A0A6J4K8Y7"/>
<evidence type="ECO:0000313" key="1">
    <source>
        <dbReference type="EMBL" id="CAA9298172.1"/>
    </source>
</evidence>
<protein>
    <submittedName>
        <fullName evidence="1">Uncharacterized protein</fullName>
    </submittedName>
</protein>